<evidence type="ECO:0000313" key="2">
    <source>
        <dbReference type="EMBL" id="CAF1611982.1"/>
    </source>
</evidence>
<organism evidence="2 5">
    <name type="scientific">Rotaria magnacalcarata</name>
    <dbReference type="NCBI Taxonomy" id="392030"/>
    <lineage>
        <taxon>Eukaryota</taxon>
        <taxon>Metazoa</taxon>
        <taxon>Spiralia</taxon>
        <taxon>Gnathifera</taxon>
        <taxon>Rotifera</taxon>
        <taxon>Eurotatoria</taxon>
        <taxon>Bdelloidea</taxon>
        <taxon>Philodinida</taxon>
        <taxon>Philodinidae</taxon>
        <taxon>Rotaria</taxon>
    </lineage>
</organism>
<dbReference type="Proteomes" id="UP000681967">
    <property type="component" value="Unassembled WGS sequence"/>
</dbReference>
<proteinExistence type="predicted"/>
<dbReference type="EMBL" id="CAJOBH010106371">
    <property type="protein sequence ID" value="CAF4639386.1"/>
    <property type="molecule type" value="Genomic_DNA"/>
</dbReference>
<dbReference type="AlphaFoldDB" id="A0A816BQ31"/>
<dbReference type="EMBL" id="CAJNOV010017747">
    <property type="protein sequence ID" value="CAF1611982.1"/>
    <property type="molecule type" value="Genomic_DNA"/>
</dbReference>
<evidence type="ECO:0000313" key="5">
    <source>
        <dbReference type="Proteomes" id="UP000663855"/>
    </source>
</evidence>
<protein>
    <submittedName>
        <fullName evidence="2">Uncharacterized protein</fullName>
    </submittedName>
</protein>
<dbReference type="Proteomes" id="UP000663834">
    <property type="component" value="Unassembled WGS sequence"/>
</dbReference>
<accession>A0A816BQ31</accession>
<comment type="caution">
    <text evidence="2">The sequence shown here is derived from an EMBL/GenBank/DDBJ whole genome shotgun (WGS) entry which is preliminary data.</text>
</comment>
<reference evidence="2" key="1">
    <citation type="submission" date="2021-02" db="EMBL/GenBank/DDBJ databases">
        <authorList>
            <person name="Nowell W R."/>
        </authorList>
    </citation>
    <scope>NUCLEOTIDE SEQUENCE</scope>
</reference>
<dbReference type="Proteomes" id="UP000663855">
    <property type="component" value="Unassembled WGS sequence"/>
</dbReference>
<name>A0A816BQ31_9BILA</name>
<dbReference type="EMBL" id="CAJNOW010014000">
    <property type="protein sequence ID" value="CAF1628075.1"/>
    <property type="molecule type" value="Genomic_DNA"/>
</dbReference>
<evidence type="ECO:0000313" key="3">
    <source>
        <dbReference type="EMBL" id="CAF1628075.1"/>
    </source>
</evidence>
<sequence length="506" mass="58605">MHHQSDSADETSRLRQFSWEQWDNVLIAVIYRSGPDGLNRYLLKRYVEEALFQSERWKQLSFYFSSISPIVRAYPLTSNEVELMRRILEHHLNDKLRLRITQKNDQLIEYEDLLEFISRIENIYNKNSSFYNHSHLINGTLSSIPSIPIIHSACTTIPTPVVAPVIQTSAIATTNHDQSLRSFIDSSTVKTKSNTFFSSQLCPISFNNARIAGSGWIQMNNVFLPFIIKNHQRLVPYEILVSCKVLQPNQLRATLIQATSADIALINLMIRDCKINNQLVPESALLINVYHILINTKDLVYVKILPINNPTSMVNHEYKNILSLHGGSFYIKTHMIPFVCSSQHSYAPLNDIFSIYPNLHPKLRHLARVSQTNELEYLQLVQMYYNKEQILPLDTLLIDMNDLYRTEITLSKTISLIEYHTKEKVNFDRRLALKDNLLQNKRKNPESHENRQTQQKLKTSIRLNRSTFTPSQSLAGYFPIQSTPLFHSQQYGLSSHNEYAMRAPLQ</sequence>
<gene>
    <name evidence="4" type="ORF">BYL167_LOCUS41698</name>
    <name evidence="2" type="ORF">CJN711_LOCUS36627</name>
    <name evidence="3" type="ORF">KQP761_LOCUS25678</name>
</gene>
<dbReference type="OrthoDB" id="10019805at2759"/>
<evidence type="ECO:0000256" key="1">
    <source>
        <dbReference type="SAM" id="MobiDB-lite"/>
    </source>
</evidence>
<evidence type="ECO:0000313" key="4">
    <source>
        <dbReference type="EMBL" id="CAF4639386.1"/>
    </source>
</evidence>
<feature type="region of interest" description="Disordered" evidence="1">
    <location>
        <begin position="439"/>
        <end position="458"/>
    </location>
</feature>